<accession>A0A1X6WP60</accession>
<name>A0A1X6WP60_9ENTE</name>
<reference evidence="2" key="1">
    <citation type="submission" date="2017-02" db="EMBL/GenBank/DDBJ databases">
        <authorList>
            <person name="Dridi B."/>
        </authorList>
    </citation>
    <scope>NUCLEOTIDE SEQUENCE [LARGE SCALE GENOMIC DNA]</scope>
    <source>
        <strain evidence="2">bH819</strain>
    </source>
</reference>
<sequence length="178" mass="20898">MEEKYNQNEVEELFNDVMLEIEIVEKIFSKSLYYKQLSYKEQKSSQDIIYYLGEFMFDYHLESVNTWSEIAITDVLISVFPSKIVANSEFFNNVEAVLVKFLEFLYYSEKQVNCLVLAEKVKQLSVLMLNEVEVKLKGSNEEKMFGLGEELGLDMSDLSDLDRLYKLVDLFETPKKKD</sequence>
<gene>
    <name evidence="1" type="ORF">FM121_08535</name>
</gene>
<dbReference type="EMBL" id="FWFD01000013">
    <property type="protein sequence ID" value="SLM86121.1"/>
    <property type="molecule type" value="Genomic_DNA"/>
</dbReference>
<keyword evidence="2" id="KW-1185">Reference proteome</keyword>
<evidence type="ECO:0000313" key="2">
    <source>
        <dbReference type="Proteomes" id="UP000195918"/>
    </source>
</evidence>
<evidence type="ECO:0000313" key="1">
    <source>
        <dbReference type="EMBL" id="SLM86121.1"/>
    </source>
</evidence>
<proteinExistence type="predicted"/>
<dbReference type="AlphaFoldDB" id="A0A1X6WP60"/>
<protein>
    <submittedName>
        <fullName evidence="1">Uncharacterized protein</fullName>
    </submittedName>
</protein>
<organism evidence="1 2">
    <name type="scientific">Vagococcus fluvialis bH819</name>
    <dbReference type="NCBI Taxonomy" id="1255619"/>
    <lineage>
        <taxon>Bacteria</taxon>
        <taxon>Bacillati</taxon>
        <taxon>Bacillota</taxon>
        <taxon>Bacilli</taxon>
        <taxon>Lactobacillales</taxon>
        <taxon>Enterococcaceae</taxon>
        <taxon>Vagococcus</taxon>
    </lineage>
</organism>
<dbReference type="Proteomes" id="UP000195918">
    <property type="component" value="Unassembled WGS sequence"/>
</dbReference>